<dbReference type="InterPro" id="IPR013120">
    <property type="entry name" value="FAR_NAD-bd"/>
</dbReference>
<evidence type="ECO:0000313" key="8">
    <source>
        <dbReference type="Proteomes" id="UP001153292"/>
    </source>
</evidence>
<comment type="function">
    <text evidence="4">Catalyzes the reduction of fatty acyl-CoA to fatty alcohols.</text>
</comment>
<dbReference type="InterPro" id="IPR036291">
    <property type="entry name" value="NAD(P)-bd_dom_sf"/>
</dbReference>
<proteinExistence type="inferred from homology"/>
<organism evidence="7 8">
    <name type="scientific">Chilo suppressalis</name>
    <name type="common">Asiatic rice borer moth</name>
    <dbReference type="NCBI Taxonomy" id="168631"/>
    <lineage>
        <taxon>Eukaryota</taxon>
        <taxon>Metazoa</taxon>
        <taxon>Ecdysozoa</taxon>
        <taxon>Arthropoda</taxon>
        <taxon>Hexapoda</taxon>
        <taxon>Insecta</taxon>
        <taxon>Pterygota</taxon>
        <taxon>Neoptera</taxon>
        <taxon>Endopterygota</taxon>
        <taxon>Lepidoptera</taxon>
        <taxon>Glossata</taxon>
        <taxon>Ditrysia</taxon>
        <taxon>Pyraloidea</taxon>
        <taxon>Crambidae</taxon>
        <taxon>Crambinae</taxon>
        <taxon>Chilo</taxon>
    </lineage>
</organism>
<feature type="domain" description="Thioester reductase (TE)" evidence="6">
    <location>
        <begin position="6"/>
        <end position="226"/>
    </location>
</feature>
<dbReference type="PANTHER" id="PTHR11011:SF60">
    <property type="entry name" value="FATTY ACYL-COA REDUCTASE-RELATED"/>
    <property type="match status" value="1"/>
</dbReference>
<comment type="similarity">
    <text evidence="1 4">Belongs to the fatty acyl-CoA reductase family.</text>
</comment>
<keyword evidence="4" id="KW-0521">NADP</keyword>
<keyword evidence="3 4" id="KW-0443">Lipid metabolism</keyword>
<keyword evidence="4" id="KW-1133">Transmembrane helix</keyword>
<dbReference type="InterPro" id="IPR033640">
    <property type="entry name" value="FAR_C"/>
</dbReference>
<name>A0ABN8L665_CHISP</name>
<dbReference type="SUPFAM" id="SSF51735">
    <property type="entry name" value="NAD(P)-binding Rossmann-fold domains"/>
    <property type="match status" value="1"/>
</dbReference>
<evidence type="ECO:0000259" key="6">
    <source>
        <dbReference type="Pfam" id="PF07993"/>
    </source>
</evidence>
<dbReference type="EC" id="1.2.1.84" evidence="4"/>
<evidence type="ECO:0000256" key="4">
    <source>
        <dbReference type="RuleBase" id="RU363097"/>
    </source>
</evidence>
<keyword evidence="2 4" id="KW-0444">Lipid biosynthesis</keyword>
<keyword evidence="4" id="KW-0812">Transmembrane</keyword>
<evidence type="ECO:0000256" key="3">
    <source>
        <dbReference type="ARBA" id="ARBA00023098"/>
    </source>
</evidence>
<sequence length="440" mass="50040">MLNEFLFEKAHEVNPKGIHKVVPIVGDMELPGLGMSDEDRKTVTSKATVIINAAATVKFDEKLSVATAINVKGTREVLRLANECRNLKAITHVSTAFANTHIKYIEEKFYEPPMSVEALEAVSELNEELVEGILPTLLGRRPNTYCFTKAVAEEAVRKYGEGLPICIVRPAIVVSTYEEPVRGWTDSVYGPTGIVIGIGTGVLRTMYMDLDTVADMVPVDLVVNAILASAWHTAKNYKENQTSDIPIYNFVSGAQNPIRWGKFIELNRQFGIEVPTTKAVWYYGLNPTNNYYMFLFYNFFLHYLPALLVDTYCALTGRRRAMLKLYSKVMKMANILFYFSTQDWKFSDRNVRGMWSSLSNADKAMFPFSLREMSWVRLCETFLIGLRVYLIKDDLSTLPEARKKWNRLFYLHQILKTLLVILILNLTYVVLKPIFSAILG</sequence>
<comment type="catalytic activity">
    <reaction evidence="4">
        <text>a long-chain fatty acyl-CoA + 2 NADPH + 2 H(+) = a long-chain primary fatty alcohol + 2 NADP(+) + CoA</text>
        <dbReference type="Rhea" id="RHEA:52716"/>
        <dbReference type="ChEBI" id="CHEBI:15378"/>
        <dbReference type="ChEBI" id="CHEBI:57287"/>
        <dbReference type="ChEBI" id="CHEBI:57783"/>
        <dbReference type="ChEBI" id="CHEBI:58349"/>
        <dbReference type="ChEBI" id="CHEBI:77396"/>
        <dbReference type="ChEBI" id="CHEBI:83139"/>
        <dbReference type="EC" id="1.2.1.84"/>
    </reaction>
</comment>
<dbReference type="PANTHER" id="PTHR11011">
    <property type="entry name" value="MALE STERILITY PROTEIN 2-RELATED"/>
    <property type="match status" value="1"/>
</dbReference>
<dbReference type="InterPro" id="IPR026055">
    <property type="entry name" value="FAR"/>
</dbReference>
<reference evidence="7" key="1">
    <citation type="submission" date="2021-12" db="EMBL/GenBank/DDBJ databases">
        <authorList>
            <person name="King R."/>
        </authorList>
    </citation>
    <scope>NUCLEOTIDE SEQUENCE</scope>
</reference>
<gene>
    <name evidence="7" type="ORF">CHILSU_LOCUS7850</name>
</gene>
<keyword evidence="8" id="KW-1185">Reference proteome</keyword>
<dbReference type="EMBL" id="OU963922">
    <property type="protein sequence ID" value="CAH2988368.1"/>
    <property type="molecule type" value="Genomic_DNA"/>
</dbReference>
<dbReference type="Proteomes" id="UP001153292">
    <property type="component" value="Chromosome 29"/>
</dbReference>
<protein>
    <recommendedName>
        <fullName evidence="4">Fatty acyl-CoA reductase</fullName>
        <ecNumber evidence="4">1.2.1.84</ecNumber>
    </recommendedName>
</protein>
<evidence type="ECO:0000256" key="2">
    <source>
        <dbReference type="ARBA" id="ARBA00022516"/>
    </source>
</evidence>
<evidence type="ECO:0000313" key="7">
    <source>
        <dbReference type="EMBL" id="CAH2988368.1"/>
    </source>
</evidence>
<evidence type="ECO:0000256" key="1">
    <source>
        <dbReference type="ARBA" id="ARBA00005928"/>
    </source>
</evidence>
<dbReference type="Pfam" id="PF03015">
    <property type="entry name" value="Sterile"/>
    <property type="match status" value="1"/>
</dbReference>
<feature type="domain" description="Fatty acyl-CoA reductase C-terminal" evidence="5">
    <location>
        <begin position="301"/>
        <end position="393"/>
    </location>
</feature>
<dbReference type="CDD" id="cd09071">
    <property type="entry name" value="FAR_C"/>
    <property type="match status" value="1"/>
</dbReference>
<dbReference type="CDD" id="cd05236">
    <property type="entry name" value="FAR-N_SDR_e"/>
    <property type="match status" value="1"/>
</dbReference>
<feature type="transmembrane region" description="Helical" evidence="4">
    <location>
        <begin position="291"/>
        <end position="315"/>
    </location>
</feature>
<accession>A0ABN8L665</accession>
<dbReference type="Gene3D" id="3.40.50.720">
    <property type="entry name" value="NAD(P)-binding Rossmann-like Domain"/>
    <property type="match status" value="1"/>
</dbReference>
<keyword evidence="4" id="KW-0560">Oxidoreductase</keyword>
<feature type="transmembrane region" description="Helical" evidence="4">
    <location>
        <begin position="410"/>
        <end position="431"/>
    </location>
</feature>
<keyword evidence="4" id="KW-0472">Membrane</keyword>
<dbReference type="Pfam" id="PF07993">
    <property type="entry name" value="NAD_binding_4"/>
    <property type="match status" value="1"/>
</dbReference>
<evidence type="ECO:0000259" key="5">
    <source>
        <dbReference type="Pfam" id="PF03015"/>
    </source>
</evidence>